<dbReference type="PANTHER" id="PTHR45138:SF9">
    <property type="entry name" value="DIGUANYLATE CYCLASE DGCM-RELATED"/>
    <property type="match status" value="1"/>
</dbReference>
<feature type="transmembrane region" description="Helical" evidence="1">
    <location>
        <begin position="61"/>
        <end position="78"/>
    </location>
</feature>
<dbReference type="SMART" id="SM00267">
    <property type="entry name" value="GGDEF"/>
    <property type="match status" value="1"/>
</dbReference>
<dbReference type="AlphaFoldDB" id="A0A9D1E8X9"/>
<dbReference type="NCBIfam" id="TIGR00254">
    <property type="entry name" value="GGDEF"/>
    <property type="match status" value="1"/>
</dbReference>
<feature type="transmembrane region" description="Helical" evidence="1">
    <location>
        <begin position="158"/>
        <end position="178"/>
    </location>
</feature>
<reference evidence="3" key="1">
    <citation type="submission" date="2020-10" db="EMBL/GenBank/DDBJ databases">
        <authorList>
            <person name="Gilroy R."/>
        </authorList>
    </citation>
    <scope>NUCLEOTIDE SEQUENCE</scope>
    <source>
        <strain evidence="3">ChiSjej5B23-6657</strain>
    </source>
</reference>
<keyword evidence="1" id="KW-0472">Membrane</keyword>
<dbReference type="GO" id="GO:0043709">
    <property type="term" value="P:cell adhesion involved in single-species biofilm formation"/>
    <property type="evidence" value="ECO:0007669"/>
    <property type="project" value="TreeGrafter"/>
</dbReference>
<dbReference type="InterPro" id="IPR000160">
    <property type="entry name" value="GGDEF_dom"/>
</dbReference>
<dbReference type="InterPro" id="IPR043128">
    <property type="entry name" value="Rev_trsase/Diguanyl_cyclase"/>
</dbReference>
<dbReference type="SUPFAM" id="SSF55073">
    <property type="entry name" value="Nucleotide cyclase"/>
    <property type="match status" value="1"/>
</dbReference>
<reference evidence="3" key="2">
    <citation type="journal article" date="2021" name="PeerJ">
        <title>Extensive microbial diversity within the chicken gut microbiome revealed by metagenomics and culture.</title>
        <authorList>
            <person name="Gilroy R."/>
            <person name="Ravi A."/>
            <person name="Getino M."/>
            <person name="Pursley I."/>
            <person name="Horton D.L."/>
            <person name="Alikhan N.F."/>
            <person name="Baker D."/>
            <person name="Gharbi K."/>
            <person name="Hall N."/>
            <person name="Watson M."/>
            <person name="Adriaenssens E.M."/>
            <person name="Foster-Nyarko E."/>
            <person name="Jarju S."/>
            <person name="Secka A."/>
            <person name="Antonio M."/>
            <person name="Oren A."/>
            <person name="Chaudhuri R.R."/>
            <person name="La Ragione R."/>
            <person name="Hildebrand F."/>
            <person name="Pallen M.J."/>
        </authorList>
    </citation>
    <scope>NUCLEOTIDE SEQUENCE</scope>
    <source>
        <strain evidence="3">ChiSjej5B23-6657</strain>
    </source>
</reference>
<sequence>MTILQTLPALELLFFNLASIDLCCHRKYSRWKTALILAVFSVALLAFCLAFAEDISFRADGRMSLFGLIYMIPLHYLYRDKFPILFTVTCTCWVYTLGILALSFQFSLIWMSGSLTGILLAENLLYLVTFLPFYRLVIPKYIFVVEHIGRFEKNWHKYIFLNTCLNFLTLVVLVNVFLSQDPSPVNILALLLLLSTFYVSNFILHKVVQDAIRLGQIEREVTHDPLTGLCNRAGLWDRLNTLLEGNETFSVLFMDLDRFKSVNDQYGHLVGDAYLKHFADVSSGILAEQGTVYRFGGDEFVAIYYGAVPENVLGELRECRPWADGAPCPFYQVSVGSIICRPPHADNVETLLHKVDQMMYEQKINKHQKGGN</sequence>
<dbReference type="CDD" id="cd01949">
    <property type="entry name" value="GGDEF"/>
    <property type="match status" value="1"/>
</dbReference>
<protein>
    <submittedName>
        <fullName evidence="3">GGDEF domain-containing protein</fullName>
    </submittedName>
</protein>
<evidence type="ECO:0000313" key="4">
    <source>
        <dbReference type="Proteomes" id="UP000823912"/>
    </source>
</evidence>
<keyword evidence="1" id="KW-1133">Transmembrane helix</keyword>
<gene>
    <name evidence="3" type="ORF">IAA55_03385</name>
</gene>
<dbReference type="GO" id="GO:0005886">
    <property type="term" value="C:plasma membrane"/>
    <property type="evidence" value="ECO:0007669"/>
    <property type="project" value="TreeGrafter"/>
</dbReference>
<feature type="transmembrane region" description="Helical" evidence="1">
    <location>
        <begin position="184"/>
        <end position="204"/>
    </location>
</feature>
<dbReference type="GO" id="GO:0052621">
    <property type="term" value="F:diguanylate cyclase activity"/>
    <property type="evidence" value="ECO:0007669"/>
    <property type="project" value="TreeGrafter"/>
</dbReference>
<name>A0A9D1E8X9_9FIRM</name>
<dbReference type="GO" id="GO:1902201">
    <property type="term" value="P:negative regulation of bacterial-type flagellum-dependent cell motility"/>
    <property type="evidence" value="ECO:0007669"/>
    <property type="project" value="TreeGrafter"/>
</dbReference>
<keyword evidence="1" id="KW-0812">Transmembrane</keyword>
<dbReference type="Proteomes" id="UP000823912">
    <property type="component" value="Unassembled WGS sequence"/>
</dbReference>
<dbReference type="PROSITE" id="PS50887">
    <property type="entry name" value="GGDEF"/>
    <property type="match status" value="1"/>
</dbReference>
<organism evidence="3 4">
    <name type="scientific">Candidatus Pullilachnospira gallistercoris</name>
    <dbReference type="NCBI Taxonomy" id="2840911"/>
    <lineage>
        <taxon>Bacteria</taxon>
        <taxon>Bacillati</taxon>
        <taxon>Bacillota</taxon>
        <taxon>Clostridia</taxon>
        <taxon>Lachnospirales</taxon>
        <taxon>Lachnospiraceae</taxon>
        <taxon>Lachnospiraceae incertae sedis</taxon>
        <taxon>Candidatus Pullilachnospira</taxon>
    </lineage>
</organism>
<evidence type="ECO:0000256" key="1">
    <source>
        <dbReference type="SAM" id="Phobius"/>
    </source>
</evidence>
<feature type="domain" description="GGDEF" evidence="2">
    <location>
        <begin position="247"/>
        <end position="372"/>
    </location>
</feature>
<dbReference type="Gene3D" id="3.30.70.270">
    <property type="match status" value="1"/>
</dbReference>
<dbReference type="PANTHER" id="PTHR45138">
    <property type="entry name" value="REGULATORY COMPONENTS OF SENSORY TRANSDUCTION SYSTEM"/>
    <property type="match status" value="1"/>
</dbReference>
<accession>A0A9D1E8X9</accession>
<dbReference type="EMBL" id="DVHM01000052">
    <property type="protein sequence ID" value="HIR70303.1"/>
    <property type="molecule type" value="Genomic_DNA"/>
</dbReference>
<feature type="transmembrane region" description="Helical" evidence="1">
    <location>
        <begin position="85"/>
        <end position="111"/>
    </location>
</feature>
<evidence type="ECO:0000259" key="2">
    <source>
        <dbReference type="PROSITE" id="PS50887"/>
    </source>
</evidence>
<comment type="caution">
    <text evidence="3">The sequence shown here is derived from an EMBL/GenBank/DDBJ whole genome shotgun (WGS) entry which is preliminary data.</text>
</comment>
<proteinExistence type="predicted"/>
<feature type="transmembrane region" description="Helical" evidence="1">
    <location>
        <begin position="35"/>
        <end position="55"/>
    </location>
</feature>
<dbReference type="InterPro" id="IPR050469">
    <property type="entry name" value="Diguanylate_Cyclase"/>
</dbReference>
<dbReference type="Pfam" id="PF00990">
    <property type="entry name" value="GGDEF"/>
    <property type="match status" value="1"/>
</dbReference>
<dbReference type="InterPro" id="IPR029787">
    <property type="entry name" value="Nucleotide_cyclase"/>
</dbReference>
<evidence type="ECO:0000313" key="3">
    <source>
        <dbReference type="EMBL" id="HIR70303.1"/>
    </source>
</evidence>
<feature type="transmembrane region" description="Helical" evidence="1">
    <location>
        <begin position="117"/>
        <end position="137"/>
    </location>
</feature>